<protein>
    <submittedName>
        <fullName evidence="3">Uncharacterized protein</fullName>
    </submittedName>
</protein>
<comment type="caution">
    <text evidence="3">The sequence shown here is derived from an EMBL/GenBank/DDBJ whole genome shotgun (WGS) entry which is preliminary data.</text>
</comment>
<reference evidence="4" key="1">
    <citation type="submission" date="2015-02" db="EMBL/GenBank/DDBJ databases">
        <title>Draft Genome of Frankia sp. CpI1-S.</title>
        <authorList>
            <person name="Oshone R.T."/>
            <person name="Ngom M."/>
            <person name="Ghodhbane-Gtari F."/>
            <person name="Gtari M."/>
            <person name="Morris K."/>
            <person name="Thomas K."/>
            <person name="Sen A."/>
            <person name="Tisa L.S."/>
        </authorList>
    </citation>
    <scope>NUCLEOTIDE SEQUENCE [LARGE SCALE GENOMIC DNA]</scope>
    <source>
        <strain evidence="4">CpI1-S</strain>
    </source>
</reference>
<dbReference type="Proteomes" id="UP000032545">
    <property type="component" value="Unassembled WGS sequence"/>
</dbReference>
<sequence length="171" mass="17255">MVPEHEVPRPGEPVTGSATAPGRTRPAAALAMIVGAVGCVIGSVLPWSEMSSADETRTFNGLVVGDGRLVLVLAVILGALGAARLARRPIGGGAADVLVARVVAILIVVIAGLDRAYGPPTLASFRAISADVISIHPQNGIMFTLGSGILALIGAVLLQRRSAPTGGGARR</sequence>
<feature type="region of interest" description="Disordered" evidence="1">
    <location>
        <begin position="1"/>
        <end position="22"/>
    </location>
</feature>
<dbReference type="PATRIC" id="fig|1502723.3.peg.899"/>
<accession>A0A0D8BJI6</accession>
<evidence type="ECO:0000256" key="2">
    <source>
        <dbReference type="SAM" id="Phobius"/>
    </source>
</evidence>
<evidence type="ECO:0000313" key="3">
    <source>
        <dbReference type="EMBL" id="KJE23577.1"/>
    </source>
</evidence>
<keyword evidence="2" id="KW-0472">Membrane</keyword>
<dbReference type="AlphaFoldDB" id="A0A0D8BJI6"/>
<dbReference type="EMBL" id="JYFN01000012">
    <property type="protein sequence ID" value="KJE23577.1"/>
    <property type="molecule type" value="Genomic_DNA"/>
</dbReference>
<feature type="transmembrane region" description="Helical" evidence="2">
    <location>
        <begin position="138"/>
        <end position="158"/>
    </location>
</feature>
<feature type="transmembrane region" description="Helical" evidence="2">
    <location>
        <begin position="67"/>
        <end position="86"/>
    </location>
</feature>
<keyword evidence="2" id="KW-0812">Transmembrane</keyword>
<feature type="transmembrane region" description="Helical" evidence="2">
    <location>
        <begin position="27"/>
        <end position="47"/>
    </location>
</feature>
<evidence type="ECO:0000256" key="1">
    <source>
        <dbReference type="SAM" id="MobiDB-lite"/>
    </source>
</evidence>
<keyword evidence="2" id="KW-1133">Transmembrane helix</keyword>
<keyword evidence="4" id="KW-1185">Reference proteome</keyword>
<organism evidence="3 4">
    <name type="scientific">Frankia torreyi</name>
    <dbReference type="NCBI Taxonomy" id="1856"/>
    <lineage>
        <taxon>Bacteria</taxon>
        <taxon>Bacillati</taxon>
        <taxon>Actinomycetota</taxon>
        <taxon>Actinomycetes</taxon>
        <taxon>Frankiales</taxon>
        <taxon>Frankiaceae</taxon>
        <taxon>Frankia</taxon>
    </lineage>
</organism>
<name>A0A0D8BJI6_9ACTN</name>
<reference evidence="3 4" key="2">
    <citation type="journal article" date="2016" name="Genome Announc.">
        <title>Permanent Draft Genome Sequences for Two Variants of Frankia sp. Strain CpI1, the First Frankia Strain Isolated from Root Nodules of Comptonia peregrina.</title>
        <authorList>
            <person name="Oshone R."/>
            <person name="Hurst S.G.IV."/>
            <person name="Abebe-Akele F."/>
            <person name="Simpson S."/>
            <person name="Morris K."/>
            <person name="Thomas W.K."/>
            <person name="Tisa L.S."/>
        </authorList>
    </citation>
    <scope>NUCLEOTIDE SEQUENCE [LARGE SCALE GENOMIC DNA]</scope>
    <source>
        <strain evidence="4">CpI1-S</strain>
    </source>
</reference>
<proteinExistence type="predicted"/>
<gene>
    <name evidence="3" type="ORF">FF36_02026</name>
</gene>
<evidence type="ECO:0000313" key="4">
    <source>
        <dbReference type="Proteomes" id="UP000032545"/>
    </source>
</evidence>
<feature type="transmembrane region" description="Helical" evidence="2">
    <location>
        <begin position="98"/>
        <end position="118"/>
    </location>
</feature>